<reference evidence="1 2" key="1">
    <citation type="submission" date="2023-10" db="EMBL/GenBank/DDBJ databases">
        <title>Two novel species belonging to the OM43/NOR5 clade.</title>
        <authorList>
            <person name="Park M."/>
        </authorList>
    </citation>
    <scope>NUCLEOTIDE SEQUENCE [LARGE SCALE GENOMIC DNA]</scope>
    <source>
        <strain evidence="1 2">IMCC45268</strain>
    </source>
</reference>
<proteinExistence type="predicted"/>
<organism evidence="1 2">
    <name type="scientific">Congregibacter brevis</name>
    <dbReference type="NCBI Taxonomy" id="3081201"/>
    <lineage>
        <taxon>Bacteria</taxon>
        <taxon>Pseudomonadati</taxon>
        <taxon>Pseudomonadota</taxon>
        <taxon>Gammaproteobacteria</taxon>
        <taxon>Cellvibrionales</taxon>
        <taxon>Halieaceae</taxon>
        <taxon>Congregibacter</taxon>
    </lineage>
</organism>
<keyword evidence="2" id="KW-1185">Reference proteome</keyword>
<dbReference type="RefSeq" id="WP_407329929.1">
    <property type="nucleotide sequence ID" value="NZ_CP136865.1"/>
</dbReference>
<evidence type="ECO:0000313" key="1">
    <source>
        <dbReference type="EMBL" id="WOJ98572.1"/>
    </source>
</evidence>
<name>A0ABZ0IGC8_9GAMM</name>
<evidence type="ECO:0008006" key="3">
    <source>
        <dbReference type="Google" id="ProtNLM"/>
    </source>
</evidence>
<evidence type="ECO:0000313" key="2">
    <source>
        <dbReference type="Proteomes" id="UP001626549"/>
    </source>
</evidence>
<accession>A0ABZ0IGC8</accession>
<dbReference type="Proteomes" id="UP001626549">
    <property type="component" value="Chromosome"/>
</dbReference>
<gene>
    <name evidence="1" type="ORF">R0137_08375</name>
</gene>
<sequence>MRLTIRRAPRRDRYVIVDQKAIEDMRLSWAARGLLAYLLSRPNNWEVLVKDLVKRGNLKRDGILALLKQLRNARYVHFKNLRDAKGRMRGGIYTVFEIPYTDLPDTDEPTTAAPESAKAVGLLNTEVNLIHNSYTIPTTTQGDAVGSAAHSLRFPDWLTEELRWSAKERVADLAPHEAQWVVDEWVGAMLHKKIKHSPLGFLVELARRCQEGALEPRYAYRLLQ</sequence>
<protein>
    <recommendedName>
        <fullName evidence="3">Helix-turn-helix domain-containing protein</fullName>
    </recommendedName>
</protein>
<dbReference type="EMBL" id="CP136865">
    <property type="protein sequence ID" value="WOJ98572.1"/>
    <property type="molecule type" value="Genomic_DNA"/>
</dbReference>